<dbReference type="Gene3D" id="1.10.10.10">
    <property type="entry name" value="Winged helix-like DNA-binding domain superfamily/Winged helix DNA-binding domain"/>
    <property type="match status" value="1"/>
</dbReference>
<dbReference type="Proteomes" id="UP001501221">
    <property type="component" value="Unassembled WGS sequence"/>
</dbReference>
<evidence type="ECO:0000256" key="2">
    <source>
        <dbReference type="ARBA" id="ARBA00023012"/>
    </source>
</evidence>
<dbReference type="InterPro" id="IPR036388">
    <property type="entry name" value="WH-like_DNA-bd_sf"/>
</dbReference>
<accession>A0ABN0T403</accession>
<evidence type="ECO:0000256" key="6">
    <source>
        <dbReference type="PROSITE-ProRule" id="PRU00169"/>
    </source>
</evidence>
<sequence length="227" mass="25615">MKILLMEDDDALRQQLVTALEKQSYVVEQAPNGEEGLYLGREFSFDLGIFDLGLPDISGIEVIESLRAEDVDFPVLILTARGHWQDKVDGLAAGADDYLVKPFQIEELLARVNALLRRASGYAKPEIEKGPISLNSLKQEVKVHGEAMDLTAYEYKVLEYLMLNPDKVVSKTELTEHLYAQDYDRDSNVLEVFVGRLRKKIDPDGSLKPIETLRGRGYRLNSDLDKS</sequence>
<dbReference type="InterPro" id="IPR016032">
    <property type="entry name" value="Sig_transdc_resp-reg_C-effctor"/>
</dbReference>
<dbReference type="InterPro" id="IPR001867">
    <property type="entry name" value="OmpR/PhoB-type_DNA-bd"/>
</dbReference>
<reference evidence="10 11" key="1">
    <citation type="journal article" date="2019" name="Int. J. Syst. Evol. Microbiol.">
        <title>The Global Catalogue of Microorganisms (GCM) 10K type strain sequencing project: providing services to taxonomists for standard genome sequencing and annotation.</title>
        <authorList>
            <consortium name="The Broad Institute Genomics Platform"/>
            <consortium name="The Broad Institute Genome Sequencing Center for Infectious Disease"/>
            <person name="Wu L."/>
            <person name="Ma J."/>
        </authorList>
    </citation>
    <scope>NUCLEOTIDE SEQUENCE [LARGE SCALE GENOMIC DNA]</scope>
    <source>
        <strain evidence="10 11">JCM 16211</strain>
    </source>
</reference>
<gene>
    <name evidence="10" type="ORF">GCM10009123_18810</name>
</gene>
<dbReference type="Pfam" id="PF00486">
    <property type="entry name" value="Trans_reg_C"/>
    <property type="match status" value="1"/>
</dbReference>
<dbReference type="Gene3D" id="6.10.250.690">
    <property type="match status" value="1"/>
</dbReference>
<keyword evidence="11" id="KW-1185">Reference proteome</keyword>
<dbReference type="CDD" id="cd00383">
    <property type="entry name" value="trans_reg_C"/>
    <property type="match status" value="1"/>
</dbReference>
<keyword evidence="3" id="KW-0805">Transcription regulation</keyword>
<evidence type="ECO:0000256" key="5">
    <source>
        <dbReference type="ARBA" id="ARBA00023163"/>
    </source>
</evidence>
<feature type="modified residue" description="4-aspartylphosphate" evidence="6">
    <location>
        <position position="51"/>
    </location>
</feature>
<evidence type="ECO:0000256" key="3">
    <source>
        <dbReference type="ARBA" id="ARBA00023015"/>
    </source>
</evidence>
<evidence type="ECO:0000256" key="1">
    <source>
        <dbReference type="ARBA" id="ARBA00022553"/>
    </source>
</evidence>
<feature type="domain" description="Response regulatory" evidence="8">
    <location>
        <begin position="2"/>
        <end position="116"/>
    </location>
</feature>
<dbReference type="SMART" id="SM00448">
    <property type="entry name" value="REC"/>
    <property type="match status" value="1"/>
</dbReference>
<dbReference type="InterPro" id="IPR011006">
    <property type="entry name" value="CheY-like_superfamily"/>
</dbReference>
<dbReference type="RefSeq" id="WP_343989594.1">
    <property type="nucleotide sequence ID" value="NZ_BAAAFM010000008.1"/>
</dbReference>
<evidence type="ECO:0000256" key="7">
    <source>
        <dbReference type="PROSITE-ProRule" id="PRU01091"/>
    </source>
</evidence>
<dbReference type="InterPro" id="IPR039420">
    <property type="entry name" value="WalR-like"/>
</dbReference>
<dbReference type="Gene3D" id="3.40.50.2300">
    <property type="match status" value="1"/>
</dbReference>
<dbReference type="SUPFAM" id="SSF52172">
    <property type="entry name" value="CheY-like"/>
    <property type="match status" value="1"/>
</dbReference>
<feature type="DNA-binding region" description="OmpR/PhoB-type" evidence="7">
    <location>
        <begin position="124"/>
        <end position="222"/>
    </location>
</feature>
<proteinExistence type="predicted"/>
<evidence type="ECO:0000256" key="4">
    <source>
        <dbReference type="ARBA" id="ARBA00023125"/>
    </source>
</evidence>
<comment type="caution">
    <text evidence="10">The sequence shown here is derived from an EMBL/GenBank/DDBJ whole genome shotgun (WGS) entry which is preliminary data.</text>
</comment>
<dbReference type="SMART" id="SM00862">
    <property type="entry name" value="Trans_reg_C"/>
    <property type="match status" value="1"/>
</dbReference>
<dbReference type="PANTHER" id="PTHR48111:SF71">
    <property type="entry name" value="TRANSCRIPTIONAL REGULATORY PROTEIN PHOP"/>
    <property type="match status" value="1"/>
</dbReference>
<evidence type="ECO:0000313" key="10">
    <source>
        <dbReference type="EMBL" id="GAA0211828.1"/>
    </source>
</evidence>
<feature type="domain" description="OmpR/PhoB-type" evidence="9">
    <location>
        <begin position="124"/>
        <end position="222"/>
    </location>
</feature>
<protein>
    <submittedName>
        <fullName evidence="10">Response regulator transcription factor</fullName>
    </submittedName>
</protein>
<evidence type="ECO:0000259" key="8">
    <source>
        <dbReference type="PROSITE" id="PS50110"/>
    </source>
</evidence>
<dbReference type="PANTHER" id="PTHR48111">
    <property type="entry name" value="REGULATOR OF RPOS"/>
    <property type="match status" value="1"/>
</dbReference>
<keyword evidence="4 7" id="KW-0238">DNA-binding</keyword>
<dbReference type="EMBL" id="BAAAFM010000008">
    <property type="protein sequence ID" value="GAA0211828.1"/>
    <property type="molecule type" value="Genomic_DNA"/>
</dbReference>
<organism evidence="10 11">
    <name type="scientific">Kangiella japonica</name>
    <dbReference type="NCBI Taxonomy" id="647384"/>
    <lineage>
        <taxon>Bacteria</taxon>
        <taxon>Pseudomonadati</taxon>
        <taxon>Pseudomonadota</taxon>
        <taxon>Gammaproteobacteria</taxon>
        <taxon>Kangiellales</taxon>
        <taxon>Kangiellaceae</taxon>
        <taxon>Kangiella</taxon>
    </lineage>
</organism>
<dbReference type="CDD" id="cd19934">
    <property type="entry name" value="REC_OmpR_EcPhoP-like"/>
    <property type="match status" value="1"/>
</dbReference>
<dbReference type="Pfam" id="PF00072">
    <property type="entry name" value="Response_reg"/>
    <property type="match status" value="1"/>
</dbReference>
<keyword evidence="5" id="KW-0804">Transcription</keyword>
<evidence type="ECO:0000259" key="9">
    <source>
        <dbReference type="PROSITE" id="PS51755"/>
    </source>
</evidence>
<dbReference type="PROSITE" id="PS50110">
    <property type="entry name" value="RESPONSE_REGULATORY"/>
    <property type="match status" value="1"/>
</dbReference>
<dbReference type="PROSITE" id="PS51755">
    <property type="entry name" value="OMPR_PHOB"/>
    <property type="match status" value="1"/>
</dbReference>
<keyword evidence="1 6" id="KW-0597">Phosphoprotein</keyword>
<keyword evidence="2" id="KW-0902">Two-component regulatory system</keyword>
<evidence type="ECO:0000313" key="11">
    <source>
        <dbReference type="Proteomes" id="UP001501221"/>
    </source>
</evidence>
<dbReference type="InterPro" id="IPR001789">
    <property type="entry name" value="Sig_transdc_resp-reg_receiver"/>
</dbReference>
<name>A0ABN0T403_9GAMM</name>
<dbReference type="SUPFAM" id="SSF46894">
    <property type="entry name" value="C-terminal effector domain of the bipartite response regulators"/>
    <property type="match status" value="1"/>
</dbReference>